<reference evidence="1" key="1">
    <citation type="journal article" date="2023" name="BMC Genomics">
        <title>Chromosome-level genome assemblies of Cutaneotrichosporon spp. (Trichosporonales, Basidiomycota) reveal imbalanced evolution between nucleotide sequences and chromosome synteny.</title>
        <authorList>
            <person name="Kobayashi Y."/>
            <person name="Kayamori A."/>
            <person name="Aoki K."/>
            <person name="Shiwa Y."/>
            <person name="Matsutani M."/>
            <person name="Fujita N."/>
            <person name="Sugita T."/>
            <person name="Iwasaki W."/>
            <person name="Tanaka N."/>
            <person name="Takashima M."/>
        </authorList>
    </citation>
    <scope>NUCLEOTIDE SEQUENCE</scope>
    <source>
        <strain evidence="1">HIS016</strain>
    </source>
</reference>
<accession>A0AAD3TX94</accession>
<organism evidence="1 2">
    <name type="scientific">Cutaneotrichosporon spelunceum</name>
    <dbReference type="NCBI Taxonomy" id="1672016"/>
    <lineage>
        <taxon>Eukaryota</taxon>
        <taxon>Fungi</taxon>
        <taxon>Dikarya</taxon>
        <taxon>Basidiomycota</taxon>
        <taxon>Agaricomycotina</taxon>
        <taxon>Tremellomycetes</taxon>
        <taxon>Trichosporonales</taxon>
        <taxon>Trichosporonaceae</taxon>
        <taxon>Cutaneotrichosporon</taxon>
    </lineage>
</organism>
<dbReference type="EMBL" id="BTCM01000006">
    <property type="protein sequence ID" value="GMK58573.1"/>
    <property type="molecule type" value="Genomic_DNA"/>
</dbReference>
<protein>
    <submittedName>
        <fullName evidence="1">Uncharacterized protein</fullName>
    </submittedName>
</protein>
<dbReference type="AlphaFoldDB" id="A0AAD3TX94"/>
<name>A0AAD3TX94_9TREE</name>
<reference evidence="1" key="2">
    <citation type="submission" date="2023-06" db="EMBL/GenBank/DDBJ databases">
        <authorList>
            <person name="Kobayashi Y."/>
            <person name="Kayamori A."/>
            <person name="Aoki K."/>
            <person name="Shiwa Y."/>
            <person name="Fujita N."/>
            <person name="Sugita T."/>
            <person name="Iwasaki W."/>
            <person name="Tanaka N."/>
            <person name="Takashima M."/>
        </authorList>
    </citation>
    <scope>NUCLEOTIDE SEQUENCE</scope>
    <source>
        <strain evidence="1">HIS016</strain>
    </source>
</reference>
<evidence type="ECO:0000313" key="2">
    <source>
        <dbReference type="Proteomes" id="UP001222932"/>
    </source>
</evidence>
<sequence>MTAPARDPRPLPAHWKALLHPPTLPAAYPPLLPLVSLSPPMLELALRAPVLSAPVLRARNEHLILAQRGDAYIRVALLQIGADLGLTLSGRHHLVSDVGANATLAHIALESGVLDAAVAQRKMCPTSLCHKAAAGIFEALAAVMEDEMGPRAAEILKIALFPWAAAVVEAKVVPLVKIYEGAKAAVTLMDKVAHMMEEMMAASAGHTGVIGTDGVMGSDGIESLHDGADDC</sequence>
<comment type="caution">
    <text evidence="1">The sequence shown here is derived from an EMBL/GenBank/DDBJ whole genome shotgun (WGS) entry which is preliminary data.</text>
</comment>
<gene>
    <name evidence="1" type="ORF">CspeluHIS016_0600150</name>
</gene>
<dbReference type="Proteomes" id="UP001222932">
    <property type="component" value="Unassembled WGS sequence"/>
</dbReference>
<evidence type="ECO:0000313" key="1">
    <source>
        <dbReference type="EMBL" id="GMK58573.1"/>
    </source>
</evidence>
<keyword evidence="2" id="KW-1185">Reference proteome</keyword>
<proteinExistence type="predicted"/>